<proteinExistence type="predicted"/>
<accession>A0AC60QEF1</accession>
<evidence type="ECO:0000313" key="2">
    <source>
        <dbReference type="Proteomes" id="UP000805193"/>
    </source>
</evidence>
<evidence type="ECO:0000313" key="1">
    <source>
        <dbReference type="EMBL" id="KAG0432175.1"/>
    </source>
</evidence>
<dbReference type="EMBL" id="JABSTQ010009170">
    <property type="protein sequence ID" value="KAG0432175.1"/>
    <property type="molecule type" value="Genomic_DNA"/>
</dbReference>
<reference evidence="1 2" key="1">
    <citation type="journal article" date="2020" name="Cell">
        <title>Large-Scale Comparative Analyses of Tick Genomes Elucidate Their Genetic Diversity and Vector Capacities.</title>
        <authorList>
            <consortium name="Tick Genome and Microbiome Consortium (TIGMIC)"/>
            <person name="Jia N."/>
            <person name="Wang J."/>
            <person name="Shi W."/>
            <person name="Du L."/>
            <person name="Sun Y."/>
            <person name="Zhan W."/>
            <person name="Jiang J.F."/>
            <person name="Wang Q."/>
            <person name="Zhang B."/>
            <person name="Ji P."/>
            <person name="Bell-Sakyi L."/>
            <person name="Cui X.M."/>
            <person name="Yuan T.T."/>
            <person name="Jiang B.G."/>
            <person name="Yang W.F."/>
            <person name="Lam T.T."/>
            <person name="Chang Q.C."/>
            <person name="Ding S.J."/>
            <person name="Wang X.J."/>
            <person name="Zhu J.G."/>
            <person name="Ruan X.D."/>
            <person name="Zhao L."/>
            <person name="Wei J.T."/>
            <person name="Ye R.Z."/>
            <person name="Que T.C."/>
            <person name="Du C.H."/>
            <person name="Zhou Y.H."/>
            <person name="Cheng J.X."/>
            <person name="Dai P.F."/>
            <person name="Guo W.B."/>
            <person name="Han X.H."/>
            <person name="Huang E.J."/>
            <person name="Li L.F."/>
            <person name="Wei W."/>
            <person name="Gao Y.C."/>
            <person name="Liu J.Z."/>
            <person name="Shao H.Z."/>
            <person name="Wang X."/>
            <person name="Wang C.C."/>
            <person name="Yang T.C."/>
            <person name="Huo Q.B."/>
            <person name="Li W."/>
            <person name="Chen H.Y."/>
            <person name="Chen S.E."/>
            <person name="Zhou L.G."/>
            <person name="Ni X.B."/>
            <person name="Tian J.H."/>
            <person name="Sheng Y."/>
            <person name="Liu T."/>
            <person name="Pan Y.S."/>
            <person name="Xia L.Y."/>
            <person name="Li J."/>
            <person name="Zhao F."/>
            <person name="Cao W.C."/>
        </authorList>
    </citation>
    <scope>NUCLEOTIDE SEQUENCE [LARGE SCALE GENOMIC DNA]</scope>
    <source>
        <strain evidence="1">Iper-2018</strain>
    </source>
</reference>
<comment type="caution">
    <text evidence="1">The sequence shown here is derived from an EMBL/GenBank/DDBJ whole genome shotgun (WGS) entry which is preliminary data.</text>
</comment>
<dbReference type="Proteomes" id="UP000805193">
    <property type="component" value="Unassembled WGS sequence"/>
</dbReference>
<protein>
    <submittedName>
        <fullName evidence="1">Uncharacterized protein</fullName>
    </submittedName>
</protein>
<gene>
    <name evidence="1" type="ORF">HPB47_021097</name>
</gene>
<organism evidence="1 2">
    <name type="scientific">Ixodes persulcatus</name>
    <name type="common">Taiga tick</name>
    <dbReference type="NCBI Taxonomy" id="34615"/>
    <lineage>
        <taxon>Eukaryota</taxon>
        <taxon>Metazoa</taxon>
        <taxon>Ecdysozoa</taxon>
        <taxon>Arthropoda</taxon>
        <taxon>Chelicerata</taxon>
        <taxon>Arachnida</taxon>
        <taxon>Acari</taxon>
        <taxon>Parasitiformes</taxon>
        <taxon>Ixodida</taxon>
        <taxon>Ixodoidea</taxon>
        <taxon>Ixodidae</taxon>
        <taxon>Ixodinae</taxon>
        <taxon>Ixodes</taxon>
    </lineage>
</organism>
<keyword evidence="2" id="KW-1185">Reference proteome</keyword>
<name>A0AC60QEF1_IXOPE</name>
<sequence length="188" mass="21103">MTLTVTWSSLGRTANTRSRSVSMVDAVPAAGQGRRRCRDPRVGHAHARTHRRPTDARTRRRSQPLPLTLMNSGSHVRRRDGQEGSPPPTRGGRPADSAFGGRVLFGEAGALPGEPAVVDRQYAPTKRPEDRYFRREESQSREHPETRLHWLLASGRQMLPQLEIRRGSRVCFTQHASPSGRMRGSRVR</sequence>